<evidence type="ECO:0008006" key="3">
    <source>
        <dbReference type="Google" id="ProtNLM"/>
    </source>
</evidence>
<sequence length="107" mass="11728">MARARKANRVHDEELKQASEKAFAASAAVAASTVTDPLFWERVCQLCDFFCPSGTTCSSGDGDSKGMNGYPNTMLGFIRSPGKESKDLNRMRSLLLQLKQTPINAKR</sequence>
<keyword evidence="2" id="KW-1185">Reference proteome</keyword>
<gene>
    <name evidence="1" type="ORF">PXEA_LOCUS34358</name>
</gene>
<evidence type="ECO:0000313" key="2">
    <source>
        <dbReference type="Proteomes" id="UP000784294"/>
    </source>
</evidence>
<dbReference type="OrthoDB" id="5512at2759"/>
<evidence type="ECO:0000313" key="1">
    <source>
        <dbReference type="EMBL" id="VEL40918.1"/>
    </source>
</evidence>
<reference evidence="1" key="1">
    <citation type="submission" date="2018-11" db="EMBL/GenBank/DDBJ databases">
        <authorList>
            <consortium name="Pathogen Informatics"/>
        </authorList>
    </citation>
    <scope>NUCLEOTIDE SEQUENCE</scope>
</reference>
<name>A0A448XNF9_9PLAT</name>
<proteinExistence type="predicted"/>
<accession>A0A448XNF9</accession>
<dbReference type="EMBL" id="CAAALY010267033">
    <property type="protein sequence ID" value="VEL40918.1"/>
    <property type="molecule type" value="Genomic_DNA"/>
</dbReference>
<dbReference type="Proteomes" id="UP000784294">
    <property type="component" value="Unassembled WGS sequence"/>
</dbReference>
<protein>
    <recommendedName>
        <fullName evidence="3">Clathrin light chain</fullName>
    </recommendedName>
</protein>
<organism evidence="1 2">
    <name type="scientific">Protopolystoma xenopodis</name>
    <dbReference type="NCBI Taxonomy" id="117903"/>
    <lineage>
        <taxon>Eukaryota</taxon>
        <taxon>Metazoa</taxon>
        <taxon>Spiralia</taxon>
        <taxon>Lophotrochozoa</taxon>
        <taxon>Platyhelminthes</taxon>
        <taxon>Monogenea</taxon>
        <taxon>Polyopisthocotylea</taxon>
        <taxon>Polystomatidea</taxon>
        <taxon>Polystomatidae</taxon>
        <taxon>Protopolystoma</taxon>
    </lineage>
</organism>
<comment type="caution">
    <text evidence="1">The sequence shown here is derived from an EMBL/GenBank/DDBJ whole genome shotgun (WGS) entry which is preliminary data.</text>
</comment>
<dbReference type="AlphaFoldDB" id="A0A448XNF9"/>